<dbReference type="Proteomes" id="UP001596003">
    <property type="component" value="Unassembled WGS sequence"/>
</dbReference>
<dbReference type="PROSITE" id="PS50994">
    <property type="entry name" value="INTEGRASE"/>
    <property type="match status" value="1"/>
</dbReference>
<dbReference type="EMBL" id="JBHSFY010000001">
    <property type="protein sequence ID" value="MFC4475799.1"/>
    <property type="molecule type" value="Genomic_DNA"/>
</dbReference>
<dbReference type="RefSeq" id="WP_379794987.1">
    <property type="nucleotide sequence ID" value="NZ_JBHSFY010000001.1"/>
</dbReference>
<name>A0ABV8ZAE8_9FLAO</name>
<dbReference type="NCBIfam" id="NF033516">
    <property type="entry name" value="transpos_IS3"/>
    <property type="match status" value="1"/>
</dbReference>
<organism evidence="3 4">
    <name type="scientific">Flavobacterium chungangensis</name>
    <dbReference type="NCBI Taxonomy" id="2708132"/>
    <lineage>
        <taxon>Bacteria</taxon>
        <taxon>Pseudomonadati</taxon>
        <taxon>Bacteroidota</taxon>
        <taxon>Flavobacteriia</taxon>
        <taxon>Flavobacteriales</taxon>
        <taxon>Flavobacteriaceae</taxon>
        <taxon>Flavobacterium</taxon>
    </lineage>
</organism>
<evidence type="ECO:0000313" key="3">
    <source>
        <dbReference type="EMBL" id="MFC4475799.1"/>
    </source>
</evidence>
<dbReference type="SUPFAM" id="SSF46689">
    <property type="entry name" value="Homeodomain-like"/>
    <property type="match status" value="1"/>
</dbReference>
<evidence type="ECO:0000313" key="4">
    <source>
        <dbReference type="Proteomes" id="UP001596003"/>
    </source>
</evidence>
<accession>A0ABV8ZAE8</accession>
<dbReference type="SUPFAM" id="SSF53098">
    <property type="entry name" value="Ribonuclease H-like"/>
    <property type="match status" value="1"/>
</dbReference>
<feature type="coiled-coil region" evidence="1">
    <location>
        <begin position="74"/>
        <end position="101"/>
    </location>
</feature>
<dbReference type="InterPro" id="IPR001584">
    <property type="entry name" value="Integrase_cat-core"/>
</dbReference>
<dbReference type="Pfam" id="PF00665">
    <property type="entry name" value="rve"/>
    <property type="match status" value="1"/>
</dbReference>
<dbReference type="PANTHER" id="PTHR46889">
    <property type="entry name" value="TRANSPOSASE INSF FOR INSERTION SEQUENCE IS3B-RELATED"/>
    <property type="match status" value="1"/>
</dbReference>
<gene>
    <name evidence="3" type="ORF">ACFO3N_01860</name>
</gene>
<sequence>MSLPREEFKRVMPICTYSEAFKKQVVKEFELGLFCKADLRRRYQIRSHSCIDSWLRKYGKFTYLEKLTLGRPMKDPQSQRIKELEAQLAKKEQELLVFKKFIEIAERELKIEIGKKVWFQAVQEINRMHKVSPCEICRLFGYSKQAYYKRTSHQLKLGHDKEYLKSLVMSVRQKLPKTGGRKLYYMLKDDLKRYQIKIGRDKLFDFLRDEYLLIPKVRRYYKTTNSRHWMRKYPNLIKEIKLNEPEQVWVADITYLRIKEKTYYLHLITDAYSKKIVGYNLSDNLMACSTLEALKMAVSNRKYNRNLIHHSDRGLQYCSKEYTQYLSQSKILISMTQNYDPYENAIAERVNGILKEEFGLSEIFEDFENLKKQVQQSILFYNQIRVHLSINMLTPNQAHLQNQIKLKTWKKINRNKSNSVPI</sequence>
<dbReference type="InterPro" id="IPR048020">
    <property type="entry name" value="Transpos_IS3"/>
</dbReference>
<dbReference type="Gene3D" id="3.30.420.10">
    <property type="entry name" value="Ribonuclease H-like superfamily/Ribonuclease H"/>
    <property type="match status" value="1"/>
</dbReference>
<dbReference type="InterPro" id="IPR036397">
    <property type="entry name" value="RNaseH_sf"/>
</dbReference>
<comment type="caution">
    <text evidence="3">The sequence shown here is derived from an EMBL/GenBank/DDBJ whole genome shotgun (WGS) entry which is preliminary data.</text>
</comment>
<proteinExistence type="predicted"/>
<keyword evidence="1" id="KW-0175">Coiled coil</keyword>
<evidence type="ECO:0000256" key="1">
    <source>
        <dbReference type="SAM" id="Coils"/>
    </source>
</evidence>
<dbReference type="InterPro" id="IPR050900">
    <property type="entry name" value="Transposase_IS3/IS150/IS904"/>
</dbReference>
<dbReference type="PANTHER" id="PTHR46889:SF5">
    <property type="entry name" value="INTEGRASE PROTEIN"/>
    <property type="match status" value="1"/>
</dbReference>
<reference evidence="4" key="1">
    <citation type="journal article" date="2019" name="Int. J. Syst. Evol. Microbiol.">
        <title>The Global Catalogue of Microorganisms (GCM) 10K type strain sequencing project: providing services to taxonomists for standard genome sequencing and annotation.</title>
        <authorList>
            <consortium name="The Broad Institute Genomics Platform"/>
            <consortium name="The Broad Institute Genome Sequencing Center for Infectious Disease"/>
            <person name="Wu L."/>
            <person name="Ma J."/>
        </authorList>
    </citation>
    <scope>NUCLEOTIDE SEQUENCE [LARGE SCALE GENOMIC DNA]</scope>
    <source>
        <strain evidence="4">NBRC 103627</strain>
    </source>
</reference>
<dbReference type="InterPro" id="IPR012337">
    <property type="entry name" value="RNaseH-like_sf"/>
</dbReference>
<dbReference type="Pfam" id="PF13333">
    <property type="entry name" value="rve_2"/>
    <property type="match status" value="1"/>
</dbReference>
<keyword evidence="4" id="KW-1185">Reference proteome</keyword>
<protein>
    <submittedName>
        <fullName evidence="3">IS3 family transposase</fullName>
    </submittedName>
</protein>
<evidence type="ECO:0000259" key="2">
    <source>
        <dbReference type="PROSITE" id="PS50994"/>
    </source>
</evidence>
<dbReference type="InterPro" id="IPR009057">
    <property type="entry name" value="Homeodomain-like_sf"/>
</dbReference>
<feature type="domain" description="Integrase catalytic" evidence="2">
    <location>
        <begin position="241"/>
        <end position="403"/>
    </location>
</feature>